<evidence type="ECO:0000313" key="2">
    <source>
        <dbReference type="EMBL" id="PIR25940.1"/>
    </source>
</evidence>
<sequence length="155" mass="18015">MNIKQLCVFLLKANQAGYASGNSKKWIKEKDKSTTIVFKSGNWKMHDSFFGGEPYGGREVVFYKTKPFWIMVYYGRVKKRINPKEIYPFLQKALSRMPKNAPYRGPKSLAEKPFRYTNQWEGTIDGFSGQESIYKNKTQLYRANYIGGLVDQRKG</sequence>
<name>A0A2H0PV65_9BACT</name>
<feature type="domain" description="DUF5680" evidence="1">
    <location>
        <begin position="47"/>
        <end position="150"/>
    </location>
</feature>
<reference evidence="2 3" key="1">
    <citation type="submission" date="2017-09" db="EMBL/GenBank/DDBJ databases">
        <title>Depth-based differentiation of microbial function through sediment-hosted aquifers and enrichment of novel symbionts in the deep terrestrial subsurface.</title>
        <authorList>
            <person name="Probst A.J."/>
            <person name="Ladd B."/>
            <person name="Jarett J.K."/>
            <person name="Geller-Mcgrath D.E."/>
            <person name="Sieber C.M."/>
            <person name="Emerson J.B."/>
            <person name="Anantharaman K."/>
            <person name="Thomas B.C."/>
            <person name="Malmstrom R."/>
            <person name="Stieglmeier M."/>
            <person name="Klingl A."/>
            <person name="Woyke T."/>
            <person name="Ryan C.M."/>
            <person name="Banfield J.F."/>
        </authorList>
    </citation>
    <scope>NUCLEOTIDE SEQUENCE [LARGE SCALE GENOMIC DNA]</scope>
    <source>
        <strain evidence="2">CG11_big_fil_rev_8_21_14_0_20_43_10</strain>
    </source>
</reference>
<evidence type="ECO:0000313" key="3">
    <source>
        <dbReference type="Proteomes" id="UP000236846"/>
    </source>
</evidence>
<protein>
    <recommendedName>
        <fullName evidence="1">DUF5680 domain-containing protein</fullName>
    </recommendedName>
</protein>
<dbReference type="EMBL" id="PCXE01000044">
    <property type="protein sequence ID" value="PIR25940.1"/>
    <property type="molecule type" value="Genomic_DNA"/>
</dbReference>
<evidence type="ECO:0000259" key="1">
    <source>
        <dbReference type="Pfam" id="PF18931"/>
    </source>
</evidence>
<gene>
    <name evidence="2" type="ORF">COV41_02430</name>
</gene>
<dbReference type="InterPro" id="IPR043735">
    <property type="entry name" value="DUF5680"/>
</dbReference>
<comment type="caution">
    <text evidence="2">The sequence shown here is derived from an EMBL/GenBank/DDBJ whole genome shotgun (WGS) entry which is preliminary data.</text>
</comment>
<dbReference type="Pfam" id="PF18931">
    <property type="entry name" value="DUF5680"/>
    <property type="match status" value="1"/>
</dbReference>
<proteinExistence type="predicted"/>
<dbReference type="AlphaFoldDB" id="A0A2H0PV65"/>
<organism evidence="2 3">
    <name type="scientific">Candidatus Brennerbacteria bacterium CG11_big_fil_rev_8_21_14_0_20_43_10</name>
    <dbReference type="NCBI Taxonomy" id="1974523"/>
    <lineage>
        <taxon>Bacteria</taxon>
        <taxon>Candidatus Brenneribacteriota</taxon>
    </lineage>
</organism>
<accession>A0A2H0PV65</accession>
<dbReference type="Proteomes" id="UP000236846">
    <property type="component" value="Unassembled WGS sequence"/>
</dbReference>